<sequence length="539" mass="59877">MPILENHIRGSFNLDSSGIAGFFGGEEAFSAMSSVHLVRARRWLGWYNSPGSYFVAKKYGTLPNSLFWDSVFPGPSVDPTELLELDYKPGLRFTGAYNGTQFSSSGHLSYLLSRYCDAQQRKPPPWESRARSSGDKKVDVRTTASPAPAARNHTNRLTAADQHTRVRNITVTIVKFDEREFTKWEGYPKIPERFFTPIAKPGTLFIVLTILFSLASSVLSALYGDWFSFSMILFGALSNGITSCVLGTGELILELSQPSPGATRGDGILFDRENIIILQGSEYVIDSILQARFRLCYPSDPAHRRIGLCSLSLLAQFLLQLFLIPQGTLTGQVLFIASLAMSWMCNSYLASFNREKMQTDLLFKLVGSPRVHKFDAVKWSFAVAFTMFYFNPGLKAPEGMLDELMPNGTPAWNVWKRSICAAVLHGRKPSDFIRHDAWAAGALEKEAEAPLRGDVGERYTPAKLTKAYEELDAQDQRFLRDFLEKADDVFNSVPGFESKVEFVQAGYQDEDGPVGRGGGGGRGKRSFSLLAEKATILPQ</sequence>
<reference evidence="3 4" key="1">
    <citation type="journal article" date="2018" name="Evol. Lett.">
        <title>Horizontal gene cluster transfer increased hallucinogenic mushroom diversity.</title>
        <authorList>
            <person name="Reynolds H.T."/>
            <person name="Vijayakumar V."/>
            <person name="Gluck-Thaler E."/>
            <person name="Korotkin H.B."/>
            <person name="Matheny P.B."/>
            <person name="Slot J.C."/>
        </authorList>
    </citation>
    <scope>NUCLEOTIDE SEQUENCE [LARGE SCALE GENOMIC DNA]</scope>
    <source>
        <strain evidence="3 4">2631</strain>
    </source>
</reference>
<feature type="transmembrane region" description="Helical" evidence="2">
    <location>
        <begin position="229"/>
        <end position="253"/>
    </location>
</feature>
<evidence type="ECO:0000313" key="3">
    <source>
        <dbReference type="EMBL" id="PPQ68474.1"/>
    </source>
</evidence>
<evidence type="ECO:0000256" key="1">
    <source>
        <dbReference type="SAM" id="MobiDB-lite"/>
    </source>
</evidence>
<feature type="transmembrane region" description="Helical" evidence="2">
    <location>
        <begin position="329"/>
        <end position="349"/>
    </location>
</feature>
<dbReference type="STRING" id="93625.A0A409VQE4"/>
<evidence type="ECO:0000256" key="2">
    <source>
        <dbReference type="SAM" id="Phobius"/>
    </source>
</evidence>
<gene>
    <name evidence="3" type="ORF">CVT25_008401</name>
</gene>
<organism evidence="3 4">
    <name type="scientific">Psilocybe cyanescens</name>
    <dbReference type="NCBI Taxonomy" id="93625"/>
    <lineage>
        <taxon>Eukaryota</taxon>
        <taxon>Fungi</taxon>
        <taxon>Dikarya</taxon>
        <taxon>Basidiomycota</taxon>
        <taxon>Agaricomycotina</taxon>
        <taxon>Agaricomycetes</taxon>
        <taxon>Agaricomycetidae</taxon>
        <taxon>Agaricales</taxon>
        <taxon>Agaricineae</taxon>
        <taxon>Strophariaceae</taxon>
        <taxon>Psilocybe</taxon>
    </lineage>
</organism>
<protein>
    <submittedName>
        <fullName evidence="3">Uncharacterized protein</fullName>
    </submittedName>
</protein>
<comment type="caution">
    <text evidence="3">The sequence shown here is derived from an EMBL/GenBank/DDBJ whole genome shotgun (WGS) entry which is preliminary data.</text>
</comment>
<dbReference type="OrthoDB" id="2993294at2759"/>
<keyword evidence="4" id="KW-1185">Reference proteome</keyword>
<name>A0A409VQE4_PSICY</name>
<feature type="region of interest" description="Disordered" evidence="1">
    <location>
        <begin position="507"/>
        <end position="526"/>
    </location>
</feature>
<dbReference type="InParanoid" id="A0A409VQE4"/>
<feature type="transmembrane region" description="Helical" evidence="2">
    <location>
        <begin position="203"/>
        <end position="223"/>
    </location>
</feature>
<keyword evidence="2" id="KW-0472">Membrane</keyword>
<feature type="compositionally biased region" description="Basic and acidic residues" evidence="1">
    <location>
        <begin position="128"/>
        <end position="140"/>
    </location>
</feature>
<dbReference type="Proteomes" id="UP000283269">
    <property type="component" value="Unassembled WGS sequence"/>
</dbReference>
<feature type="region of interest" description="Disordered" evidence="1">
    <location>
        <begin position="121"/>
        <end position="154"/>
    </location>
</feature>
<dbReference type="AlphaFoldDB" id="A0A409VQE4"/>
<proteinExistence type="predicted"/>
<evidence type="ECO:0000313" key="4">
    <source>
        <dbReference type="Proteomes" id="UP000283269"/>
    </source>
</evidence>
<keyword evidence="2" id="KW-0812">Transmembrane</keyword>
<dbReference type="EMBL" id="NHYD01003956">
    <property type="protein sequence ID" value="PPQ68474.1"/>
    <property type="molecule type" value="Genomic_DNA"/>
</dbReference>
<keyword evidence="2" id="KW-1133">Transmembrane helix</keyword>
<accession>A0A409VQE4</accession>